<dbReference type="OrthoDB" id="10248873at2759"/>
<organism evidence="1 2">
    <name type="scientific">Bodo saltans</name>
    <name type="common">Flagellated protozoan</name>
    <dbReference type="NCBI Taxonomy" id="75058"/>
    <lineage>
        <taxon>Eukaryota</taxon>
        <taxon>Discoba</taxon>
        <taxon>Euglenozoa</taxon>
        <taxon>Kinetoplastea</taxon>
        <taxon>Metakinetoplastina</taxon>
        <taxon>Eubodonida</taxon>
        <taxon>Bodonidae</taxon>
        <taxon>Bodo</taxon>
    </lineage>
</organism>
<gene>
    <name evidence="1" type="ORF">BSAL_31315</name>
</gene>
<accession>A0A0S4JM94</accession>
<evidence type="ECO:0008006" key="3">
    <source>
        <dbReference type="Google" id="ProtNLM"/>
    </source>
</evidence>
<proteinExistence type="predicted"/>
<dbReference type="AlphaFoldDB" id="A0A0S4JM94"/>
<keyword evidence="2" id="KW-1185">Reference proteome</keyword>
<dbReference type="Proteomes" id="UP000051952">
    <property type="component" value="Unassembled WGS sequence"/>
</dbReference>
<name>A0A0S4JM94_BODSA</name>
<dbReference type="OMA" id="ANDVICE"/>
<sequence length="81" mass="8975">MRVHLHVRDKVIAVECGDGSQQARWLGHVGVARYDDNFGKSLGAAKGVQKEGGVICEPTERICDVLEHDQHCFVILNDFAE</sequence>
<reference evidence="2" key="1">
    <citation type="submission" date="2015-09" db="EMBL/GenBank/DDBJ databases">
        <authorList>
            <consortium name="Pathogen Informatics"/>
        </authorList>
    </citation>
    <scope>NUCLEOTIDE SEQUENCE [LARGE SCALE GENOMIC DNA]</scope>
    <source>
        <strain evidence="2">Lake Konstanz</strain>
    </source>
</reference>
<evidence type="ECO:0000313" key="2">
    <source>
        <dbReference type="Proteomes" id="UP000051952"/>
    </source>
</evidence>
<dbReference type="Gene3D" id="3.10.20.90">
    <property type="entry name" value="Phosphatidylinositol 3-kinase Catalytic Subunit, Chain A, domain 1"/>
    <property type="match status" value="1"/>
</dbReference>
<protein>
    <recommendedName>
        <fullName evidence="3">Par3/HAL N-terminal domain-containing protein</fullName>
    </recommendedName>
</protein>
<dbReference type="EMBL" id="CYKH01001905">
    <property type="protein sequence ID" value="CUG91323.1"/>
    <property type="molecule type" value="Genomic_DNA"/>
</dbReference>
<dbReference type="VEuPathDB" id="TriTrypDB:BSAL_31315"/>
<evidence type="ECO:0000313" key="1">
    <source>
        <dbReference type="EMBL" id="CUG91323.1"/>
    </source>
</evidence>